<organism evidence="2">
    <name type="scientific">Streptomyces sp. NBC_01401</name>
    <dbReference type="NCBI Taxonomy" id="2903854"/>
    <lineage>
        <taxon>Bacteria</taxon>
        <taxon>Bacillati</taxon>
        <taxon>Actinomycetota</taxon>
        <taxon>Actinomycetes</taxon>
        <taxon>Kitasatosporales</taxon>
        <taxon>Streptomycetaceae</taxon>
        <taxon>Streptomyces</taxon>
    </lineage>
</organism>
<keyword evidence="2" id="KW-0547">Nucleotide-binding</keyword>
<feature type="region of interest" description="Disordered" evidence="1">
    <location>
        <begin position="1"/>
        <end position="21"/>
    </location>
</feature>
<dbReference type="Gene3D" id="3.30.565.10">
    <property type="entry name" value="Histidine kinase-like ATPase, C-terminal domain"/>
    <property type="match status" value="1"/>
</dbReference>
<gene>
    <name evidence="2" type="ORF">OG626_12820</name>
</gene>
<reference evidence="2" key="1">
    <citation type="submission" date="2022-10" db="EMBL/GenBank/DDBJ databases">
        <title>The complete genomes of actinobacterial strains from the NBC collection.</title>
        <authorList>
            <person name="Joergensen T.S."/>
            <person name="Alvarez Arevalo M."/>
            <person name="Sterndorff E.B."/>
            <person name="Faurdal D."/>
            <person name="Vuksanovic O."/>
            <person name="Mourched A.-S."/>
            <person name="Charusanti P."/>
            <person name="Shaw S."/>
            <person name="Blin K."/>
            <person name="Weber T."/>
        </authorList>
    </citation>
    <scope>NUCLEOTIDE SEQUENCE</scope>
    <source>
        <strain evidence="2">NBC_01401</strain>
    </source>
</reference>
<dbReference type="AlphaFoldDB" id="A0AAU3GRG6"/>
<evidence type="ECO:0000256" key="1">
    <source>
        <dbReference type="SAM" id="MobiDB-lite"/>
    </source>
</evidence>
<evidence type="ECO:0000313" key="2">
    <source>
        <dbReference type="EMBL" id="WTY95719.1"/>
    </source>
</evidence>
<name>A0AAU3GRG6_9ACTN</name>
<accession>A0AAU3GRG6</accession>
<sequence length="171" mass="18852">MHPHPYPHPRPYAHPARQPAPAALCPARAQRPPLSPHPHRGLILSLTLPGDPRSAAVGRHAATAALPTYGLRAHAWPVTHAVTELIAVNAALTPGRELYLSLRHRDNALRIVVWDQHPRHADPDTRALCEARRRTALWLLAAVVDDWGGEWGTSEARPPQQGVKSWVLLPQ</sequence>
<dbReference type="InterPro" id="IPR036890">
    <property type="entry name" value="HATPase_C_sf"/>
</dbReference>
<keyword evidence="2" id="KW-0067">ATP-binding</keyword>
<proteinExistence type="predicted"/>
<dbReference type="EMBL" id="CP109535">
    <property type="protein sequence ID" value="WTY95719.1"/>
    <property type="molecule type" value="Genomic_DNA"/>
</dbReference>
<dbReference type="GO" id="GO:0005524">
    <property type="term" value="F:ATP binding"/>
    <property type="evidence" value="ECO:0007669"/>
    <property type="project" value="UniProtKB-KW"/>
</dbReference>
<protein>
    <submittedName>
        <fullName evidence="2">ATP-binding protein</fullName>
    </submittedName>
</protein>